<reference evidence="1 2" key="1">
    <citation type="submission" date="2024-03" db="EMBL/GenBank/DDBJ databases">
        <title>Aureococcus anophagefferens CCMP1851 and Kratosvirus quantuckense: Draft genome of a second virus-susceptible host strain in the model system.</title>
        <authorList>
            <person name="Chase E."/>
            <person name="Truchon A.R."/>
            <person name="Schepens W."/>
            <person name="Wilhelm S.W."/>
        </authorList>
    </citation>
    <scope>NUCLEOTIDE SEQUENCE [LARGE SCALE GENOMIC DNA]</scope>
    <source>
        <strain evidence="1 2">CCMP1851</strain>
    </source>
</reference>
<dbReference type="Gene3D" id="1.10.1280.10">
    <property type="entry name" value="Di-copper center containing domain from catechol oxidase"/>
    <property type="match status" value="1"/>
</dbReference>
<dbReference type="InterPro" id="IPR008922">
    <property type="entry name" value="Di-copper_centre_dom_sf"/>
</dbReference>
<dbReference type="SUPFAM" id="SSF48056">
    <property type="entry name" value="Di-copper centre-containing domain"/>
    <property type="match status" value="1"/>
</dbReference>
<organism evidence="1 2">
    <name type="scientific">Aureococcus anophagefferens</name>
    <name type="common">Harmful bloom alga</name>
    <dbReference type="NCBI Taxonomy" id="44056"/>
    <lineage>
        <taxon>Eukaryota</taxon>
        <taxon>Sar</taxon>
        <taxon>Stramenopiles</taxon>
        <taxon>Ochrophyta</taxon>
        <taxon>Pelagophyceae</taxon>
        <taxon>Pelagomonadales</taxon>
        <taxon>Pelagomonadaceae</taxon>
        <taxon>Aureococcus</taxon>
    </lineage>
</organism>
<proteinExistence type="predicted"/>
<evidence type="ECO:0000313" key="1">
    <source>
        <dbReference type="EMBL" id="KAK7231798.1"/>
    </source>
</evidence>
<evidence type="ECO:0008006" key="3">
    <source>
        <dbReference type="Google" id="ProtNLM"/>
    </source>
</evidence>
<gene>
    <name evidence="1" type="ORF">SO694_000890138</name>
</gene>
<name>A0ABR1FJ46_AURAN</name>
<accession>A0ABR1FJ46</accession>
<keyword evidence="2" id="KW-1185">Reference proteome</keyword>
<evidence type="ECO:0000313" key="2">
    <source>
        <dbReference type="Proteomes" id="UP001363151"/>
    </source>
</evidence>
<sequence>MRPMDVKQREITPQPGVRAHRACAFFGAVSLLLSLSTWSEIGSLGPFIEAAPVALVAYRSDLGEAGAVDHPVGVVAEPHRPTTLRLSSGDAAAWLVDGGAPNRGASGDDAACEHVFAVPGATATVVATARKIVRKTATYEFTVFVKYVRRELRALTSKDRAAFLESMHVVWALETSAGKKSYGDDYRGLDYFAEKHLRGSAALVNAETALHYWDYVEDDARHGGAFRRSEIFDDDWFGALPPSNSSAKAIPRGPWAYARLPTGSRYGNAHGLARAPWNVDGAPFVRRSAARRVASPAELARTSRRGRSDRVLDSRPFPTLPGCAEFEACYAETTFAATMECTHRRCMNGLTHGSVHVNVGGHWGVDATIFDELGWTTHREQFLLIAKGLWRKGLVTFRPDARYSRERLNESGALDYVATLANVSALNATDELWARLHAAFCAIGTVGEMYTSASPTDPTFWVVHPNLERLLMRKRLYLDGFDETWGYARNARTASDTGLVCDWSAVDREHDADCAPAVCPGHGADDALPFRGLFGDNATVSNAAFYAATHPLDAALPYAYDALHWAACGAASPLALGNG</sequence>
<protein>
    <recommendedName>
        <fullName evidence="3">Tyrosinase copper-binding domain-containing protein</fullName>
    </recommendedName>
</protein>
<dbReference type="Proteomes" id="UP001363151">
    <property type="component" value="Unassembled WGS sequence"/>
</dbReference>
<comment type="caution">
    <text evidence="1">The sequence shown here is derived from an EMBL/GenBank/DDBJ whole genome shotgun (WGS) entry which is preliminary data.</text>
</comment>
<dbReference type="EMBL" id="JBBJCI010000374">
    <property type="protein sequence ID" value="KAK7231798.1"/>
    <property type="molecule type" value="Genomic_DNA"/>
</dbReference>